<gene>
    <name evidence="1" type="ORF">PSACC_01456</name>
</gene>
<dbReference type="EMBL" id="MTSL01000105">
    <property type="protein sequence ID" value="PJF18731.1"/>
    <property type="molecule type" value="Genomic_DNA"/>
</dbReference>
<dbReference type="Proteomes" id="UP000240830">
    <property type="component" value="Unassembled WGS sequence"/>
</dbReference>
<dbReference type="Pfam" id="PF11957">
    <property type="entry name" value="efThoc1"/>
    <property type="match status" value="1"/>
</dbReference>
<feature type="non-terminal residue" evidence="1">
    <location>
        <position position="211"/>
    </location>
</feature>
<reference evidence="1 2" key="1">
    <citation type="submission" date="2016-10" db="EMBL/GenBank/DDBJ databases">
        <title>The genome of Paramicrosporidium saccamoebae is the missing link in understanding Cryptomycota and Microsporidia evolution.</title>
        <authorList>
            <person name="Quandt C.A."/>
            <person name="Beaudet D."/>
            <person name="Corsaro D."/>
            <person name="Michel R."/>
            <person name="Corradi N."/>
            <person name="James T."/>
        </authorList>
    </citation>
    <scope>NUCLEOTIDE SEQUENCE [LARGE SCALE GENOMIC DNA]</scope>
    <source>
        <strain evidence="1 2">KSL3</strain>
    </source>
</reference>
<sequence>MVVIIPQLYDLLLVIGNIEGFLKAQDPELVKPQVEVAFRKVLACLNCTDSVFRLLDLSNYAIRIGNHLSCPLSEEAAEQALTFLLLEDWAEYLPVWEMESVFTYLEIQSAELTEGLVLLRLCNEIVRRLSKSQNATLCGRVLLYISKVFPSGERSGVNLRGDINVENTTTIEDCAESDPQDAIYRTFWKIQFFMYHPVQALMVDNWTHVKH</sequence>
<dbReference type="PANTHER" id="PTHR13265:SF0">
    <property type="entry name" value="HPR1"/>
    <property type="match status" value="1"/>
</dbReference>
<comment type="caution">
    <text evidence="1">The sequence shown here is derived from an EMBL/GenBank/DDBJ whole genome shotgun (WGS) entry which is preliminary data.</text>
</comment>
<proteinExistence type="predicted"/>
<dbReference type="GO" id="GO:0006406">
    <property type="term" value="P:mRNA export from nucleus"/>
    <property type="evidence" value="ECO:0007669"/>
    <property type="project" value="TreeGrafter"/>
</dbReference>
<evidence type="ECO:0000313" key="2">
    <source>
        <dbReference type="Proteomes" id="UP000240830"/>
    </source>
</evidence>
<accession>A0A2H9TLT0</accession>
<protein>
    <submittedName>
        <fullName evidence="1">Uncharacterized protein</fullName>
    </submittedName>
</protein>
<keyword evidence="2" id="KW-1185">Reference proteome</keyword>
<dbReference type="PANTHER" id="PTHR13265">
    <property type="entry name" value="THO COMPLEX SUBUNIT 1"/>
    <property type="match status" value="1"/>
</dbReference>
<dbReference type="InterPro" id="IPR021861">
    <property type="entry name" value="THO_THOC1"/>
</dbReference>
<organism evidence="1 2">
    <name type="scientific">Paramicrosporidium saccamoebae</name>
    <dbReference type="NCBI Taxonomy" id="1246581"/>
    <lineage>
        <taxon>Eukaryota</taxon>
        <taxon>Fungi</taxon>
        <taxon>Fungi incertae sedis</taxon>
        <taxon>Cryptomycota</taxon>
        <taxon>Cryptomycota incertae sedis</taxon>
        <taxon>Paramicrosporidium</taxon>
    </lineage>
</organism>
<dbReference type="STRING" id="1246581.A0A2H9TLT0"/>
<dbReference type="GO" id="GO:0000445">
    <property type="term" value="C:THO complex part of transcription export complex"/>
    <property type="evidence" value="ECO:0007669"/>
    <property type="project" value="TreeGrafter"/>
</dbReference>
<dbReference type="OrthoDB" id="9402762at2759"/>
<evidence type="ECO:0000313" key="1">
    <source>
        <dbReference type="EMBL" id="PJF18731.1"/>
    </source>
</evidence>
<dbReference type="AlphaFoldDB" id="A0A2H9TLT0"/>
<name>A0A2H9TLT0_9FUNG</name>